<comment type="subcellular location">
    <subcellularLocation>
        <location evidence="1">Cell membrane</location>
        <topology evidence="1">Multi-pass membrane protein</topology>
    </subcellularLocation>
</comment>
<reference evidence="7 8" key="1">
    <citation type="submission" date="2017-09" db="EMBL/GenBank/DDBJ databases">
        <title>Depth-based differentiation of microbial function through sediment-hosted aquifers and enrichment of novel symbionts in the deep terrestrial subsurface.</title>
        <authorList>
            <person name="Probst A.J."/>
            <person name="Ladd B."/>
            <person name="Jarett J.K."/>
            <person name="Geller-Mcgrath D.E."/>
            <person name="Sieber C.M."/>
            <person name="Emerson J.B."/>
            <person name="Anantharaman K."/>
            <person name="Thomas B.C."/>
            <person name="Malmstrom R."/>
            <person name="Stieglmeier M."/>
            <person name="Klingl A."/>
            <person name="Woyke T."/>
            <person name="Ryan C.M."/>
            <person name="Banfield J.F."/>
        </authorList>
    </citation>
    <scope>NUCLEOTIDE SEQUENCE [LARGE SCALE GENOMIC DNA]</scope>
    <source>
        <strain evidence="7">CG23_combo_of_CG06-09_8_20_14_all_40_14</strain>
    </source>
</reference>
<feature type="transmembrane region" description="Helical" evidence="6">
    <location>
        <begin position="113"/>
        <end position="134"/>
    </location>
</feature>
<feature type="transmembrane region" description="Helical" evidence="6">
    <location>
        <begin position="248"/>
        <end position="268"/>
    </location>
</feature>
<feature type="transmembrane region" description="Helical" evidence="6">
    <location>
        <begin position="168"/>
        <end position="189"/>
    </location>
</feature>
<dbReference type="EMBL" id="PCQY01000006">
    <property type="protein sequence ID" value="PIP04799.1"/>
    <property type="molecule type" value="Genomic_DNA"/>
</dbReference>
<evidence type="ECO:0000256" key="3">
    <source>
        <dbReference type="ARBA" id="ARBA00022692"/>
    </source>
</evidence>
<evidence type="ECO:0000256" key="5">
    <source>
        <dbReference type="ARBA" id="ARBA00023136"/>
    </source>
</evidence>
<dbReference type="Pfam" id="PF01943">
    <property type="entry name" value="Polysacc_synt"/>
    <property type="match status" value="1"/>
</dbReference>
<name>A0A2G9XCV7_UNCKA</name>
<evidence type="ECO:0000256" key="6">
    <source>
        <dbReference type="SAM" id="Phobius"/>
    </source>
</evidence>
<keyword evidence="3 6" id="KW-0812">Transmembrane</keyword>
<evidence type="ECO:0000256" key="2">
    <source>
        <dbReference type="ARBA" id="ARBA00022475"/>
    </source>
</evidence>
<protein>
    <submittedName>
        <fullName evidence="7">Uncharacterized protein</fullName>
    </submittedName>
</protein>
<gene>
    <name evidence="7" type="ORF">COX53_00350</name>
</gene>
<dbReference type="InterPro" id="IPR002797">
    <property type="entry name" value="Polysacc_synth"/>
</dbReference>
<feature type="transmembrane region" description="Helical" evidence="6">
    <location>
        <begin position="83"/>
        <end position="107"/>
    </location>
</feature>
<feature type="transmembrane region" description="Helical" evidence="6">
    <location>
        <begin position="289"/>
        <end position="312"/>
    </location>
</feature>
<dbReference type="AlphaFoldDB" id="A0A2G9XCV7"/>
<dbReference type="InterPro" id="IPR050833">
    <property type="entry name" value="Poly_Biosynth_Transport"/>
</dbReference>
<evidence type="ECO:0000313" key="8">
    <source>
        <dbReference type="Proteomes" id="UP000231388"/>
    </source>
</evidence>
<dbReference type="PANTHER" id="PTHR30250:SF11">
    <property type="entry name" value="O-ANTIGEN TRANSPORTER-RELATED"/>
    <property type="match status" value="1"/>
</dbReference>
<feature type="transmembrane region" description="Helical" evidence="6">
    <location>
        <begin position="9"/>
        <end position="30"/>
    </location>
</feature>
<dbReference type="CDD" id="cd13128">
    <property type="entry name" value="MATE_Wzx_like"/>
    <property type="match status" value="1"/>
</dbReference>
<dbReference type="GO" id="GO:0005886">
    <property type="term" value="C:plasma membrane"/>
    <property type="evidence" value="ECO:0007669"/>
    <property type="project" value="UniProtKB-SubCell"/>
</dbReference>
<keyword evidence="2" id="KW-1003">Cell membrane</keyword>
<proteinExistence type="predicted"/>
<feature type="transmembrane region" description="Helical" evidence="6">
    <location>
        <begin position="380"/>
        <end position="405"/>
    </location>
</feature>
<organism evidence="7 8">
    <name type="scientific">candidate division WWE3 bacterium CG23_combo_of_CG06-09_8_20_14_all_40_14</name>
    <dbReference type="NCBI Taxonomy" id="1975095"/>
    <lineage>
        <taxon>Bacteria</taxon>
        <taxon>Katanobacteria</taxon>
    </lineage>
</organism>
<keyword evidence="4 6" id="KW-1133">Transmembrane helix</keyword>
<keyword evidence="5 6" id="KW-0472">Membrane</keyword>
<dbReference type="Proteomes" id="UP000231388">
    <property type="component" value="Unassembled WGS sequence"/>
</dbReference>
<feature type="transmembrane region" description="Helical" evidence="6">
    <location>
        <begin position="324"/>
        <end position="348"/>
    </location>
</feature>
<feature type="transmembrane region" description="Helical" evidence="6">
    <location>
        <begin position="141"/>
        <end position="162"/>
    </location>
</feature>
<feature type="transmembrane region" description="Helical" evidence="6">
    <location>
        <begin position="209"/>
        <end position="228"/>
    </location>
</feature>
<comment type="caution">
    <text evidence="7">The sequence shown here is derived from an EMBL/GenBank/DDBJ whole genome shotgun (WGS) entry which is preliminary data.</text>
</comment>
<sequence>MLKIVFKNTFYQILSKIFTAGGALFGTVLITRFLGAETFGEYSIVTAFVLSFYLLSDLGINAVTVKEFSQDETALRKNFSSILVFRVVLGLVFAGLCNLVLIFFPYSPIIKNAIRLGSILIFLQSIYSTCLIVFQSKLAYRYVVSISILASLISIALLIPVVFMHKSIFYVILAVVAGYSFHPITAVLLLRKYLRFDKRSIDIAYWKRVFVLSFPLGLALMLNTFMVQADKILLSVMSDAVSVGLYNLAYKIFDLILVIPTFFMNAMFPLMVKAKDDNGCKVNILLKKSLLILSLAAIFLTVFSFIFSRFLIPAIWGGEMVLSYIPFNILMAGAVFFFLSSPLTWVLVVKNRQGVLPFLYGFALLFNVILNIIFIPQYNYLASAVITVLTEFLVLAVLAVIVFLAEYRRMGRLLKIRRLR</sequence>
<accession>A0A2G9XCV7</accession>
<feature type="transmembrane region" description="Helical" evidence="6">
    <location>
        <begin position="355"/>
        <end position="374"/>
    </location>
</feature>
<feature type="transmembrane region" description="Helical" evidence="6">
    <location>
        <begin position="42"/>
        <end position="63"/>
    </location>
</feature>
<dbReference type="PANTHER" id="PTHR30250">
    <property type="entry name" value="PST FAMILY PREDICTED COLANIC ACID TRANSPORTER"/>
    <property type="match status" value="1"/>
</dbReference>
<evidence type="ECO:0000256" key="4">
    <source>
        <dbReference type="ARBA" id="ARBA00022989"/>
    </source>
</evidence>
<evidence type="ECO:0000256" key="1">
    <source>
        <dbReference type="ARBA" id="ARBA00004651"/>
    </source>
</evidence>
<evidence type="ECO:0000313" key="7">
    <source>
        <dbReference type="EMBL" id="PIP04799.1"/>
    </source>
</evidence>